<sequence>VTLSSHHGSGRKELCEITSPDGSIHSKNKIVKPDGTVQYFKKVTDEKAKAKPTCPPAEPTCSPHQSPPLADEPTCPSDSLLPSQHPVAHGPQPPADGPQQPPADERVLTSENLLAEIGALTEEASQVRLVVDFVHHFLIRRVYEKLKDLRQQVSEISEQACEFGEQPGHRICQELQQRMPLLTDLYPAIAVTLAPAAMENFAVVATDRCGYEVSFYPSAEDALWRKLRLSSREILKFFQYQLHVTVDHPDTRVPSFQFYMPADKKIAENVRSLLKRNFTRKVADKTFFYYPDASLLTLVCWASTKLKQDRFQLFSYGCERLPERDIRHLDIGVSPLSDVWITSYSLPMTASITGTVEMKQVDRVLLCKMLVSQDASDVDRAILVWEEEMKYAEMRLREYGEAAMQEEQSQVLIANVALSLGKLPTKFCRTIAELLPKMSEGAKPFSVRAAACLMRLPAETIREVLRKVRGAGWNPIKPSDRDVCGNQKDLETMPSNCVPQALQPRKSSSDVMRALVREALYTASYGLPQRTFTDSLCRLALNGCDTGDKYGSRDFLETVETLSSKLIELQESEAILLRMPALGVPSPMSIVFDGATLGGGLFSKHETFEVVIANFVGGTGSLENQLIGTPSPGLATDGHGLAATVLRSLEPHEAVLNLDALRCRLLSLVGGDGAVIGGGPSARHSSSKAGEKLYATVHPDSAAMVEWDQFHRLNSAWGNAVSQSSTAQELLAVAKAMSQHFGHGHGKIIYRSVAEELGEKVLQVDSVGGTRPLVTACRASANLLRFELLIPGLQKDDGHLQMLRRLVFVVNLLQHYRPKKD</sequence>
<dbReference type="AlphaFoldDB" id="A0A9P1DEZ3"/>
<feature type="compositionally biased region" description="Pro residues" evidence="1">
    <location>
        <begin position="91"/>
        <end position="101"/>
    </location>
</feature>
<proteinExistence type="predicted"/>
<evidence type="ECO:0000313" key="4">
    <source>
        <dbReference type="Proteomes" id="UP001152797"/>
    </source>
</evidence>
<feature type="non-terminal residue" evidence="2">
    <location>
        <position position="1"/>
    </location>
</feature>
<organism evidence="2">
    <name type="scientific">Cladocopium goreaui</name>
    <dbReference type="NCBI Taxonomy" id="2562237"/>
    <lineage>
        <taxon>Eukaryota</taxon>
        <taxon>Sar</taxon>
        <taxon>Alveolata</taxon>
        <taxon>Dinophyceae</taxon>
        <taxon>Suessiales</taxon>
        <taxon>Symbiodiniaceae</taxon>
        <taxon>Cladocopium</taxon>
    </lineage>
</organism>
<accession>A0A9P1DEZ3</accession>
<feature type="region of interest" description="Disordered" evidence="1">
    <location>
        <begin position="1"/>
        <end position="30"/>
    </location>
</feature>
<dbReference type="Proteomes" id="UP001152797">
    <property type="component" value="Unassembled WGS sequence"/>
</dbReference>
<gene>
    <name evidence="2" type="ORF">C1SCF055_LOCUS33903</name>
</gene>
<name>A0A9P1DEZ3_9DINO</name>
<reference evidence="2" key="1">
    <citation type="submission" date="2022-10" db="EMBL/GenBank/DDBJ databases">
        <authorList>
            <person name="Chen Y."/>
            <person name="Dougan E. K."/>
            <person name="Chan C."/>
            <person name="Rhodes N."/>
            <person name="Thang M."/>
        </authorList>
    </citation>
    <scope>NUCLEOTIDE SEQUENCE</scope>
</reference>
<keyword evidence="4" id="KW-1185">Reference proteome</keyword>
<comment type="caution">
    <text evidence="2">The sequence shown here is derived from an EMBL/GenBank/DDBJ whole genome shotgun (WGS) entry which is preliminary data.</text>
</comment>
<dbReference type="EMBL" id="CAMXCT020004290">
    <property type="protein sequence ID" value="CAL1161835.1"/>
    <property type="molecule type" value="Genomic_DNA"/>
</dbReference>
<evidence type="ECO:0000313" key="2">
    <source>
        <dbReference type="EMBL" id="CAI4008460.1"/>
    </source>
</evidence>
<protein>
    <submittedName>
        <fullName evidence="2">Uncharacterized protein</fullName>
    </submittedName>
</protein>
<evidence type="ECO:0000256" key="1">
    <source>
        <dbReference type="SAM" id="MobiDB-lite"/>
    </source>
</evidence>
<dbReference type="EMBL" id="CAMXCT030004290">
    <property type="protein sequence ID" value="CAL4795772.1"/>
    <property type="molecule type" value="Genomic_DNA"/>
</dbReference>
<reference evidence="3" key="2">
    <citation type="submission" date="2024-04" db="EMBL/GenBank/DDBJ databases">
        <authorList>
            <person name="Chen Y."/>
            <person name="Shah S."/>
            <person name="Dougan E. K."/>
            <person name="Thang M."/>
            <person name="Chan C."/>
        </authorList>
    </citation>
    <scope>NUCLEOTIDE SEQUENCE [LARGE SCALE GENOMIC DNA]</scope>
</reference>
<feature type="non-terminal residue" evidence="2">
    <location>
        <position position="821"/>
    </location>
</feature>
<dbReference type="EMBL" id="CAMXCT010004290">
    <property type="protein sequence ID" value="CAI4008460.1"/>
    <property type="molecule type" value="Genomic_DNA"/>
</dbReference>
<dbReference type="OrthoDB" id="418088at2759"/>
<feature type="region of interest" description="Disordered" evidence="1">
    <location>
        <begin position="43"/>
        <end position="104"/>
    </location>
</feature>
<evidence type="ECO:0000313" key="3">
    <source>
        <dbReference type="EMBL" id="CAL1161835.1"/>
    </source>
</evidence>